<dbReference type="PIRSF" id="PIRSF017082">
    <property type="entry name" value="YflP"/>
    <property type="match status" value="1"/>
</dbReference>
<sequence length="331" mass="35731">MQHPPDARRRALCTTLAAWPLLAALPVARAQPPWPAKPIRMLIPSAGGSGPDILCRVFTERLGQALKQPVIVDNRPGANGVLAVGEAVRAPGDGHTLLFASSSFTVINQALQPKLPYHVLTDLVPIAQIASGGIHLVVSTRLPVHNLKELIALAKANPGKYDCATWGIGSTGHLALELIKGEAGIDLRHVPYKTVSQIYQDLQGDRIQIAFVDATSSLAQIRGGRIRAIAVSGSRRMPAPPDLPTLAEQGIPFSTDAWYGVFAPKGTPAAIVEVLHREILATLTAPELQERFLQLNLANMPLKTPAQFAQTVAEDFHTWRSIAQRHNIRLE</sequence>
<dbReference type="Gene3D" id="3.40.190.10">
    <property type="entry name" value="Periplasmic binding protein-like II"/>
    <property type="match status" value="1"/>
</dbReference>
<comment type="similarity">
    <text evidence="1">Belongs to the UPF0065 (bug) family.</text>
</comment>
<evidence type="ECO:0000256" key="1">
    <source>
        <dbReference type="ARBA" id="ARBA00006987"/>
    </source>
</evidence>
<evidence type="ECO:0000313" key="3">
    <source>
        <dbReference type="EMBL" id="NRF71530.1"/>
    </source>
</evidence>
<gene>
    <name evidence="3" type="ORF">HLB44_31535</name>
</gene>
<dbReference type="InterPro" id="IPR042100">
    <property type="entry name" value="Bug_dom1"/>
</dbReference>
<feature type="signal peptide" evidence="2">
    <location>
        <begin position="1"/>
        <end position="30"/>
    </location>
</feature>
<dbReference type="Proteomes" id="UP000737171">
    <property type="component" value="Unassembled WGS sequence"/>
</dbReference>
<reference evidence="3 4" key="1">
    <citation type="submission" date="2020-05" db="EMBL/GenBank/DDBJ databases">
        <title>Aquincola sp. isolate from soil.</title>
        <authorList>
            <person name="Han J."/>
            <person name="Kim D.-U."/>
        </authorList>
    </citation>
    <scope>NUCLEOTIDE SEQUENCE [LARGE SCALE GENOMIC DNA]</scope>
    <source>
        <strain evidence="3 4">S2</strain>
    </source>
</reference>
<dbReference type="Pfam" id="PF03401">
    <property type="entry name" value="TctC"/>
    <property type="match status" value="1"/>
</dbReference>
<dbReference type="PANTHER" id="PTHR42928">
    <property type="entry name" value="TRICARBOXYLATE-BINDING PROTEIN"/>
    <property type="match status" value="1"/>
</dbReference>
<dbReference type="SUPFAM" id="SSF53850">
    <property type="entry name" value="Periplasmic binding protein-like II"/>
    <property type="match status" value="1"/>
</dbReference>
<organism evidence="3 4">
    <name type="scientific">Pseudaquabacterium terrae</name>
    <dbReference type="NCBI Taxonomy" id="2732868"/>
    <lineage>
        <taxon>Bacteria</taxon>
        <taxon>Pseudomonadati</taxon>
        <taxon>Pseudomonadota</taxon>
        <taxon>Betaproteobacteria</taxon>
        <taxon>Burkholderiales</taxon>
        <taxon>Sphaerotilaceae</taxon>
        <taxon>Pseudaquabacterium</taxon>
    </lineage>
</organism>
<feature type="chain" id="PRO_5045107163" evidence="2">
    <location>
        <begin position="31"/>
        <end position="331"/>
    </location>
</feature>
<dbReference type="EMBL" id="JABRWJ010000012">
    <property type="protein sequence ID" value="NRF71530.1"/>
    <property type="molecule type" value="Genomic_DNA"/>
</dbReference>
<dbReference type="CDD" id="cd07012">
    <property type="entry name" value="PBP2_Bug_TTT"/>
    <property type="match status" value="1"/>
</dbReference>
<proteinExistence type="inferred from homology"/>
<dbReference type="InterPro" id="IPR006311">
    <property type="entry name" value="TAT_signal"/>
</dbReference>
<name>A0ABX2ESQ6_9BURK</name>
<comment type="caution">
    <text evidence="3">The sequence shown here is derived from an EMBL/GenBank/DDBJ whole genome shotgun (WGS) entry which is preliminary data.</text>
</comment>
<accession>A0ABX2ESQ6</accession>
<protein>
    <submittedName>
        <fullName evidence="3">Tripartite tricarboxylate transporter substrate binding protein</fullName>
    </submittedName>
</protein>
<dbReference type="PROSITE" id="PS51318">
    <property type="entry name" value="TAT"/>
    <property type="match status" value="1"/>
</dbReference>
<evidence type="ECO:0000313" key="4">
    <source>
        <dbReference type="Proteomes" id="UP000737171"/>
    </source>
</evidence>
<dbReference type="RefSeq" id="WP_173132885.1">
    <property type="nucleotide sequence ID" value="NZ_JABRWJ010000012.1"/>
</dbReference>
<keyword evidence="4" id="KW-1185">Reference proteome</keyword>
<dbReference type="InterPro" id="IPR005064">
    <property type="entry name" value="BUG"/>
</dbReference>
<dbReference type="Gene3D" id="3.40.190.150">
    <property type="entry name" value="Bordetella uptake gene, domain 1"/>
    <property type="match status" value="1"/>
</dbReference>
<evidence type="ECO:0000256" key="2">
    <source>
        <dbReference type="SAM" id="SignalP"/>
    </source>
</evidence>
<dbReference type="PANTHER" id="PTHR42928:SF5">
    <property type="entry name" value="BLR1237 PROTEIN"/>
    <property type="match status" value="1"/>
</dbReference>
<keyword evidence="2" id="KW-0732">Signal</keyword>